<dbReference type="PANTHER" id="PTHR43173">
    <property type="entry name" value="ABC1 FAMILY PROTEIN"/>
    <property type="match status" value="1"/>
</dbReference>
<name>A0ABR1G389_AURAN</name>
<organism evidence="3 4">
    <name type="scientific">Aureococcus anophagefferens</name>
    <name type="common">Harmful bloom alga</name>
    <dbReference type="NCBI Taxonomy" id="44056"/>
    <lineage>
        <taxon>Eukaryota</taxon>
        <taxon>Sar</taxon>
        <taxon>Stramenopiles</taxon>
        <taxon>Ochrophyta</taxon>
        <taxon>Pelagophyceae</taxon>
        <taxon>Pelagomonadales</taxon>
        <taxon>Pelagomonadaceae</taxon>
        <taxon>Aureococcus</taxon>
    </lineage>
</organism>
<dbReference type="InterPro" id="IPR011009">
    <property type="entry name" value="Kinase-like_dom_sf"/>
</dbReference>
<dbReference type="CDD" id="cd05121">
    <property type="entry name" value="ABC1_ADCK3-like"/>
    <property type="match status" value="1"/>
</dbReference>
<feature type="compositionally biased region" description="Basic and acidic residues" evidence="1">
    <location>
        <begin position="779"/>
        <end position="788"/>
    </location>
</feature>
<evidence type="ECO:0000259" key="2">
    <source>
        <dbReference type="Pfam" id="PF03109"/>
    </source>
</evidence>
<feature type="region of interest" description="Disordered" evidence="1">
    <location>
        <begin position="763"/>
        <end position="788"/>
    </location>
</feature>
<proteinExistence type="predicted"/>
<dbReference type="PANTHER" id="PTHR43173:SF22">
    <property type="entry name" value="OS07G0227800 PROTEIN"/>
    <property type="match status" value="1"/>
</dbReference>
<reference evidence="3 4" key="1">
    <citation type="submission" date="2024-03" db="EMBL/GenBank/DDBJ databases">
        <title>Aureococcus anophagefferens CCMP1851 and Kratosvirus quantuckense: Draft genome of a second virus-susceptible host strain in the model system.</title>
        <authorList>
            <person name="Chase E."/>
            <person name="Truchon A.R."/>
            <person name="Schepens W."/>
            <person name="Wilhelm S.W."/>
        </authorList>
    </citation>
    <scope>NUCLEOTIDE SEQUENCE [LARGE SCALE GENOMIC DNA]</scope>
    <source>
        <strain evidence="3 4">CCMP1851</strain>
    </source>
</reference>
<dbReference type="EMBL" id="JBBJCI010000140">
    <property type="protein sequence ID" value="KAK7242790.1"/>
    <property type="molecule type" value="Genomic_DNA"/>
</dbReference>
<protein>
    <submittedName>
        <fullName evidence="3">Alpha-1,4-glucosidase</fullName>
    </submittedName>
</protein>
<sequence>MAAWSSTLNKLAGLRDDMRRSLSVSSKPPALKVTNARYRFEHYCTAKHLWEGYDAAANDRIARAFAAAPAGGAVALEGVPFEAGLEAVERDDGAFDGSLPAGRPFLEVGGRRVDVEDLAGADVVDVVLELVVAARSARPRAAVEPRVSRNAARTLMVATMNMGGANEAGSVGALEESVDAHLKDHARVDLDRTSAGRVGLCLLVYVARHLSSCIAAAAARRVRAMRLRAAAGGLPAVALRSAAAAHDRYVAPRGAGEVAAVVAAAALLAVAEALFEAAAARHASKLRRAAGAPRARRPGVGALGAGPARARVAAAAALYLRCASAALRLSAPRAHRSLAASGKIHAWAAERARRLVRDLGGFYLKVGQITGAAAQMMPEPWVDALAETMEANAPAPARVVRRTVERELGRTIGDAFATFDDEPAATASVAQVHRATLPDGRAVAVKVGLGRDRAILGDVDAMLRQCEVLKRWGLDGGLDLPSIMRAYRDIVPEEFDFRLELAKIDRFSTLFADAGLANRVATPAPVRELCATRVLVMEWLAGPKLQDVLPTGTLPEAQRRVFGSWAGFYGALFECWGVQIFKAGEFHTDPHPGNLVLLDDGRVAVIDWGQTKRLDAARLDTCAKCAAAMARGDVAALVAAIEASGDYELANPSPAVWALVSYTYFDTRWTPLAGVNLYDVDRSLLARDGFVRNSPEAFPLIRIAFLFRGALARCGLDDESMVDAWEPLALERLGRRRPLPGARARAAYRRGLAALAKRAPELVAPPRGRRARASSSPRAPDHARLLDF</sequence>
<dbReference type="SUPFAM" id="SSF56112">
    <property type="entry name" value="Protein kinase-like (PK-like)"/>
    <property type="match status" value="1"/>
</dbReference>
<comment type="caution">
    <text evidence="3">The sequence shown here is derived from an EMBL/GenBank/DDBJ whole genome shotgun (WGS) entry which is preliminary data.</text>
</comment>
<dbReference type="InterPro" id="IPR004147">
    <property type="entry name" value="ABC1_dom"/>
</dbReference>
<evidence type="ECO:0000313" key="4">
    <source>
        <dbReference type="Proteomes" id="UP001363151"/>
    </source>
</evidence>
<dbReference type="InterPro" id="IPR051130">
    <property type="entry name" value="Mito_struct-func_regulator"/>
</dbReference>
<dbReference type="Pfam" id="PF03109">
    <property type="entry name" value="ABC1"/>
    <property type="match status" value="1"/>
</dbReference>
<keyword evidence="4" id="KW-1185">Reference proteome</keyword>
<gene>
    <name evidence="3" type="ORF">SO694_00015110</name>
</gene>
<evidence type="ECO:0000313" key="3">
    <source>
        <dbReference type="EMBL" id="KAK7242790.1"/>
    </source>
</evidence>
<evidence type="ECO:0000256" key="1">
    <source>
        <dbReference type="SAM" id="MobiDB-lite"/>
    </source>
</evidence>
<feature type="domain" description="ABC1 atypical kinase-like" evidence="2">
    <location>
        <begin position="394"/>
        <end position="638"/>
    </location>
</feature>
<accession>A0ABR1G389</accession>
<dbReference type="Proteomes" id="UP001363151">
    <property type="component" value="Unassembled WGS sequence"/>
</dbReference>